<keyword evidence="3" id="KW-0479">Metal-binding</keyword>
<evidence type="ECO:0000256" key="4">
    <source>
        <dbReference type="ARBA" id="ARBA00023004"/>
    </source>
</evidence>
<evidence type="ECO:0000256" key="1">
    <source>
        <dbReference type="ARBA" id="ARBA00001966"/>
    </source>
</evidence>
<sequence length="397" mass="44789">MILKLGSRIMRQVDFRLLWKIAYNLGWKGMRTVAKHKKRLKKGELFPAFLMISLTDNCNLNCQGCWVSIDNKSKGMDVDTLNNVIESGKKKGSYFFGLLGGEPLMYPHLFDVMEKHSDCYFQLFTNGTLLSDEYAKRMRSLGNVSPLISVEGLKDVSDVRRGANDVYGRTMKGIEASVNNKLFTGVATSVCKSNFKELVSEDFINACIAKGVHYLWYYIYRPVGARPTTDLALSEEEILELRQFMVDIRVKAPLMIIDTYWDEKGKALCPGAIGLSHHINPFGDIEFCPPIQFAKENIGNGKDLGSVIENSDFLKSMRTRINNKTQGCILLDDPEYLNTILKDSGAYDSSNRNAGFNELSQMRPCAGHHIPGKEIPEKSFVYRFAKKYSFFGFGAYG</sequence>
<accession>A0A425Y0Q9</accession>
<dbReference type="SFLD" id="SFLDG01067">
    <property type="entry name" value="SPASM/twitch_domain_containing"/>
    <property type="match status" value="1"/>
</dbReference>
<keyword evidence="5" id="KW-0411">Iron-sulfur</keyword>
<reference evidence="7 8" key="1">
    <citation type="submission" date="2018-07" db="EMBL/GenBank/DDBJ databases">
        <title>Draft genome sequence of Ancylomarina sp. M1P.</title>
        <authorList>
            <person name="Yadav S."/>
            <person name="Villanueva L."/>
            <person name="Damste J.S.S."/>
        </authorList>
    </citation>
    <scope>NUCLEOTIDE SEQUENCE [LARGE SCALE GENOMIC DNA]</scope>
    <source>
        <strain evidence="7 8">M1P</strain>
    </source>
</reference>
<evidence type="ECO:0000256" key="3">
    <source>
        <dbReference type="ARBA" id="ARBA00022723"/>
    </source>
</evidence>
<dbReference type="AlphaFoldDB" id="A0A425Y0Q9"/>
<dbReference type="InterPro" id="IPR013785">
    <property type="entry name" value="Aldolase_TIM"/>
</dbReference>
<dbReference type="Proteomes" id="UP000285794">
    <property type="component" value="Unassembled WGS sequence"/>
</dbReference>
<evidence type="ECO:0000313" key="7">
    <source>
        <dbReference type="EMBL" id="RRG21492.1"/>
    </source>
</evidence>
<dbReference type="Pfam" id="PF04055">
    <property type="entry name" value="Radical_SAM"/>
    <property type="match status" value="1"/>
</dbReference>
<dbReference type="InterPro" id="IPR058240">
    <property type="entry name" value="rSAM_sf"/>
</dbReference>
<dbReference type="GO" id="GO:0051536">
    <property type="term" value="F:iron-sulfur cluster binding"/>
    <property type="evidence" value="ECO:0007669"/>
    <property type="project" value="UniProtKB-KW"/>
</dbReference>
<dbReference type="GO" id="GO:0046872">
    <property type="term" value="F:metal ion binding"/>
    <property type="evidence" value="ECO:0007669"/>
    <property type="project" value="UniProtKB-KW"/>
</dbReference>
<feature type="domain" description="Radical SAM core" evidence="6">
    <location>
        <begin position="52"/>
        <end position="181"/>
    </location>
</feature>
<keyword evidence="8" id="KW-1185">Reference proteome</keyword>
<dbReference type="RefSeq" id="WP_125030645.1">
    <property type="nucleotide sequence ID" value="NZ_JAPXVP010000001.1"/>
</dbReference>
<evidence type="ECO:0000256" key="2">
    <source>
        <dbReference type="ARBA" id="ARBA00022691"/>
    </source>
</evidence>
<comment type="cofactor">
    <cofactor evidence="1">
        <name>[4Fe-4S] cluster</name>
        <dbReference type="ChEBI" id="CHEBI:49883"/>
    </cofactor>
</comment>
<dbReference type="SUPFAM" id="SSF102114">
    <property type="entry name" value="Radical SAM enzymes"/>
    <property type="match status" value="1"/>
</dbReference>
<dbReference type="PANTHER" id="PTHR43524">
    <property type="entry name" value="RADICAL SAM SUPERFAMILY PROTEIN"/>
    <property type="match status" value="1"/>
</dbReference>
<gene>
    <name evidence="7" type="ORF">DWB61_09425</name>
</gene>
<comment type="caution">
    <text evidence="7">The sequence shown here is derived from an EMBL/GenBank/DDBJ whole genome shotgun (WGS) entry which is preliminary data.</text>
</comment>
<keyword evidence="4" id="KW-0408">Iron</keyword>
<dbReference type="OrthoDB" id="9763993at2"/>
<name>A0A425Y0Q9_9BACT</name>
<evidence type="ECO:0000313" key="8">
    <source>
        <dbReference type="Proteomes" id="UP000285794"/>
    </source>
</evidence>
<dbReference type="EMBL" id="QQWG01000008">
    <property type="protein sequence ID" value="RRG21492.1"/>
    <property type="molecule type" value="Genomic_DNA"/>
</dbReference>
<dbReference type="InterPro" id="IPR007197">
    <property type="entry name" value="rSAM"/>
</dbReference>
<protein>
    <submittedName>
        <fullName evidence="7">Radical SAM protein</fullName>
    </submittedName>
</protein>
<dbReference type="PANTHER" id="PTHR43524:SF1">
    <property type="entry name" value="RADICAL SAM SUPERFAMILY PROTEIN"/>
    <property type="match status" value="1"/>
</dbReference>
<organism evidence="7 8">
    <name type="scientific">Ancylomarina euxinus</name>
    <dbReference type="NCBI Taxonomy" id="2283627"/>
    <lineage>
        <taxon>Bacteria</taxon>
        <taxon>Pseudomonadati</taxon>
        <taxon>Bacteroidota</taxon>
        <taxon>Bacteroidia</taxon>
        <taxon>Marinilabiliales</taxon>
        <taxon>Marinifilaceae</taxon>
        <taxon>Ancylomarina</taxon>
    </lineage>
</organism>
<dbReference type="Gene3D" id="3.20.20.70">
    <property type="entry name" value="Aldolase class I"/>
    <property type="match status" value="1"/>
</dbReference>
<keyword evidence="2" id="KW-0949">S-adenosyl-L-methionine</keyword>
<dbReference type="SFLD" id="SFLDS00029">
    <property type="entry name" value="Radical_SAM"/>
    <property type="match status" value="1"/>
</dbReference>
<dbReference type="CDD" id="cd01335">
    <property type="entry name" value="Radical_SAM"/>
    <property type="match status" value="1"/>
</dbReference>
<evidence type="ECO:0000256" key="5">
    <source>
        <dbReference type="ARBA" id="ARBA00023014"/>
    </source>
</evidence>
<evidence type="ECO:0000259" key="6">
    <source>
        <dbReference type="Pfam" id="PF04055"/>
    </source>
</evidence>
<dbReference type="GO" id="GO:0003824">
    <property type="term" value="F:catalytic activity"/>
    <property type="evidence" value="ECO:0007669"/>
    <property type="project" value="InterPro"/>
</dbReference>
<proteinExistence type="predicted"/>